<proteinExistence type="predicted"/>
<name>A0AAP0HV69_9MAGN</name>
<dbReference type="Proteomes" id="UP001420932">
    <property type="component" value="Unassembled WGS sequence"/>
</dbReference>
<comment type="caution">
    <text evidence="1">The sequence shown here is derived from an EMBL/GenBank/DDBJ whole genome shotgun (WGS) entry which is preliminary data.</text>
</comment>
<accession>A0AAP0HV69</accession>
<evidence type="ECO:0000313" key="2">
    <source>
        <dbReference type="Proteomes" id="UP001420932"/>
    </source>
</evidence>
<dbReference type="EMBL" id="JBBNAF010000011">
    <property type="protein sequence ID" value="KAK9098489.1"/>
    <property type="molecule type" value="Genomic_DNA"/>
</dbReference>
<keyword evidence="2" id="KW-1185">Reference proteome</keyword>
<organism evidence="1 2">
    <name type="scientific">Stephania yunnanensis</name>
    <dbReference type="NCBI Taxonomy" id="152371"/>
    <lineage>
        <taxon>Eukaryota</taxon>
        <taxon>Viridiplantae</taxon>
        <taxon>Streptophyta</taxon>
        <taxon>Embryophyta</taxon>
        <taxon>Tracheophyta</taxon>
        <taxon>Spermatophyta</taxon>
        <taxon>Magnoliopsida</taxon>
        <taxon>Ranunculales</taxon>
        <taxon>Menispermaceae</taxon>
        <taxon>Menispermoideae</taxon>
        <taxon>Cissampelideae</taxon>
        <taxon>Stephania</taxon>
    </lineage>
</organism>
<reference evidence="1 2" key="1">
    <citation type="submission" date="2024-01" db="EMBL/GenBank/DDBJ databases">
        <title>Genome assemblies of Stephania.</title>
        <authorList>
            <person name="Yang L."/>
        </authorList>
    </citation>
    <scope>NUCLEOTIDE SEQUENCE [LARGE SCALE GENOMIC DNA]</scope>
    <source>
        <strain evidence="1">YNDBR</strain>
        <tissue evidence="1">Leaf</tissue>
    </source>
</reference>
<protein>
    <submittedName>
        <fullName evidence="1">Uncharacterized protein</fullName>
    </submittedName>
</protein>
<sequence>MARRNSEDFDHTIKLGDPRIIIPLQEYGQRTSLAKTSYRGICNKDPGDGEVEIRDRRGFNHAWRLRRASNDGKGGGNGGSRLRRVLAVAGSESHSQRSGTEVSSNDVWARRYHAYLLEAINEERDEREIVANKDGGALNAGMCDSTNTEQVSRNAPTVMLPLNDVRTEALMMEEGVWLMLLVKLQKSTRHAFSWSRQRATHNWH</sequence>
<evidence type="ECO:0000313" key="1">
    <source>
        <dbReference type="EMBL" id="KAK9098489.1"/>
    </source>
</evidence>
<dbReference type="AlphaFoldDB" id="A0AAP0HV69"/>
<gene>
    <name evidence="1" type="ORF">Syun_025534</name>
</gene>